<keyword evidence="2" id="KW-1185">Reference proteome</keyword>
<protein>
    <submittedName>
        <fullName evidence="1">Transposable element Tcb1 transposase</fullName>
    </submittedName>
</protein>
<dbReference type="EMBL" id="BMAU01021349">
    <property type="protein sequence ID" value="GFY18438.1"/>
    <property type="molecule type" value="Genomic_DNA"/>
</dbReference>
<evidence type="ECO:0000313" key="2">
    <source>
        <dbReference type="Proteomes" id="UP000887159"/>
    </source>
</evidence>
<organism evidence="1 2">
    <name type="scientific">Trichonephila clavipes</name>
    <name type="common">Golden silk orbweaver</name>
    <name type="synonym">Nephila clavipes</name>
    <dbReference type="NCBI Taxonomy" id="2585209"/>
    <lineage>
        <taxon>Eukaryota</taxon>
        <taxon>Metazoa</taxon>
        <taxon>Ecdysozoa</taxon>
        <taxon>Arthropoda</taxon>
        <taxon>Chelicerata</taxon>
        <taxon>Arachnida</taxon>
        <taxon>Araneae</taxon>
        <taxon>Araneomorphae</taxon>
        <taxon>Entelegynae</taxon>
        <taxon>Araneoidea</taxon>
        <taxon>Nephilidae</taxon>
        <taxon>Trichonephila</taxon>
    </lineage>
</organism>
<gene>
    <name evidence="1" type="primary">NCL1_17827</name>
    <name evidence="1" type="ORF">TNCV_2396661</name>
</gene>
<proteinExistence type="predicted"/>
<accession>A0A8X6T4H9</accession>
<sequence length="112" mass="12919">MTAQRYVHDILQPHATHAMAPRSHFSTIQYSASHGKGVTRLSPHCYYPSLACPIPKFVSNRTYLGSFGMVIWASLEFQRTRGKVTANMERNVLRHHIIIRIYHDTELIRLNT</sequence>
<name>A0A8X6T4H9_TRICX</name>
<dbReference type="Proteomes" id="UP000887159">
    <property type="component" value="Unassembled WGS sequence"/>
</dbReference>
<dbReference type="AlphaFoldDB" id="A0A8X6T4H9"/>
<evidence type="ECO:0000313" key="1">
    <source>
        <dbReference type="EMBL" id="GFY18438.1"/>
    </source>
</evidence>
<reference evidence="1" key="1">
    <citation type="submission" date="2020-08" db="EMBL/GenBank/DDBJ databases">
        <title>Multicomponent nature underlies the extraordinary mechanical properties of spider dragline silk.</title>
        <authorList>
            <person name="Kono N."/>
            <person name="Nakamura H."/>
            <person name="Mori M."/>
            <person name="Yoshida Y."/>
            <person name="Ohtoshi R."/>
            <person name="Malay A.D."/>
            <person name="Moran D.A.P."/>
            <person name="Tomita M."/>
            <person name="Numata K."/>
            <person name="Arakawa K."/>
        </authorList>
    </citation>
    <scope>NUCLEOTIDE SEQUENCE</scope>
</reference>
<comment type="caution">
    <text evidence="1">The sequence shown here is derived from an EMBL/GenBank/DDBJ whole genome shotgun (WGS) entry which is preliminary data.</text>
</comment>